<dbReference type="Pfam" id="PF13410">
    <property type="entry name" value="GST_C_2"/>
    <property type="match status" value="1"/>
</dbReference>
<dbReference type="InterPro" id="IPR010987">
    <property type="entry name" value="Glutathione-S-Trfase_C-like"/>
</dbReference>
<dbReference type="CDD" id="cd03191">
    <property type="entry name" value="GST_C_Zeta"/>
    <property type="match status" value="1"/>
</dbReference>
<comment type="similarity">
    <text evidence="1">Belongs to the GST superfamily. Zeta family.</text>
</comment>
<dbReference type="PROSITE" id="PS50404">
    <property type="entry name" value="GST_NTER"/>
    <property type="match status" value="1"/>
</dbReference>
<dbReference type="GO" id="GO:0016034">
    <property type="term" value="F:maleylacetoacetate isomerase activity"/>
    <property type="evidence" value="ECO:0007669"/>
    <property type="project" value="UniProtKB-EC"/>
</dbReference>
<evidence type="ECO:0000313" key="5">
    <source>
        <dbReference type="Proteomes" id="UP001185984"/>
    </source>
</evidence>
<dbReference type="Proteomes" id="UP001185984">
    <property type="component" value="Unassembled WGS sequence"/>
</dbReference>
<dbReference type="Gene3D" id="1.20.1050.10">
    <property type="match status" value="1"/>
</dbReference>
<dbReference type="SFLD" id="SFLDS00019">
    <property type="entry name" value="Glutathione_Transferase_(cytos"/>
    <property type="match status" value="1"/>
</dbReference>
<gene>
    <name evidence="4" type="primary">maiA</name>
    <name evidence="4" type="ORF">O0R41_14080</name>
</gene>
<keyword evidence="5" id="KW-1185">Reference proteome</keyword>
<dbReference type="PROSITE" id="PS50405">
    <property type="entry name" value="GST_CTER"/>
    <property type="match status" value="1"/>
</dbReference>
<dbReference type="RefSeq" id="WP_317517396.1">
    <property type="nucleotide sequence ID" value="NZ_JAPTHD010000006.1"/>
</dbReference>
<dbReference type="SUPFAM" id="SSF52833">
    <property type="entry name" value="Thioredoxin-like"/>
    <property type="match status" value="1"/>
</dbReference>
<organism evidence="4 5">
    <name type="scientific">Sphingobium naphthae</name>
    <dbReference type="NCBI Taxonomy" id="1886786"/>
    <lineage>
        <taxon>Bacteria</taxon>
        <taxon>Pseudomonadati</taxon>
        <taxon>Pseudomonadota</taxon>
        <taxon>Alphaproteobacteria</taxon>
        <taxon>Sphingomonadales</taxon>
        <taxon>Sphingomonadaceae</taxon>
        <taxon>Sphingobium</taxon>
    </lineage>
</organism>
<dbReference type="InterPro" id="IPR034333">
    <property type="entry name" value="GST_Zeta_N"/>
</dbReference>
<comment type="caution">
    <text evidence="4">The sequence shown here is derived from an EMBL/GenBank/DDBJ whole genome shotgun (WGS) entry which is preliminary data.</text>
</comment>
<dbReference type="PANTHER" id="PTHR42673:SF4">
    <property type="entry name" value="MALEYLACETOACETATE ISOMERASE"/>
    <property type="match status" value="1"/>
</dbReference>
<accession>A0ABU3ZYX5</accession>
<evidence type="ECO:0000259" key="3">
    <source>
        <dbReference type="PROSITE" id="PS50405"/>
    </source>
</evidence>
<evidence type="ECO:0000256" key="1">
    <source>
        <dbReference type="ARBA" id="ARBA00010007"/>
    </source>
</evidence>
<dbReference type="NCBIfam" id="TIGR01262">
    <property type="entry name" value="maiA"/>
    <property type="match status" value="1"/>
</dbReference>
<dbReference type="InterPro" id="IPR004045">
    <property type="entry name" value="Glutathione_S-Trfase_N"/>
</dbReference>
<sequence>MADIVLHGYFRSTASYRVRIALNLKGIAYRQQSHHLRKGEQHAPDFLALNPQGFVPALEMDGAVLTQSLAICDYLEERQPMPPLLPADPLRRARVRAFAQIIACDIHPIQNLRILDRLREAGLDGAAVKAWAATVIEDGLDACAAMIADQPGPYCFGADVTLADLFLVPQLANARRFGADLRWPRLLAVERACLALPAFASASPEQQPDAE</sequence>
<dbReference type="InterPro" id="IPR036249">
    <property type="entry name" value="Thioredoxin-like_sf"/>
</dbReference>
<dbReference type="PANTHER" id="PTHR42673">
    <property type="entry name" value="MALEYLACETOACETATE ISOMERASE"/>
    <property type="match status" value="1"/>
</dbReference>
<protein>
    <submittedName>
        <fullName evidence="4">Maleylacetoacetate isomerase</fullName>
        <ecNumber evidence="4">5.2.1.2</ecNumber>
    </submittedName>
</protein>
<dbReference type="InterPro" id="IPR034330">
    <property type="entry name" value="GST_Zeta_C"/>
</dbReference>
<proteinExistence type="inferred from homology"/>
<keyword evidence="4" id="KW-0413">Isomerase</keyword>
<dbReference type="SUPFAM" id="SSF47616">
    <property type="entry name" value="GST C-terminal domain-like"/>
    <property type="match status" value="1"/>
</dbReference>
<dbReference type="EMBL" id="JAPTHD010000006">
    <property type="protein sequence ID" value="MDV5824729.1"/>
    <property type="molecule type" value="Genomic_DNA"/>
</dbReference>
<reference evidence="5" key="1">
    <citation type="journal article" date="2022" name="J Environ Chem Eng">
        <title>Biodegradation of petroleum oil using a constructed nonpathogenic and heavy metal-tolerant bacterial consortium isolated from marine sponges.</title>
        <authorList>
            <person name="Dechsakulwatana C."/>
            <person name="Rungsihiranrut A."/>
            <person name="Muangchinda C."/>
            <person name="Ningthoujam R."/>
            <person name="Klankeo P."/>
            <person name="Pinyakong O."/>
        </authorList>
    </citation>
    <scope>NUCLEOTIDE SEQUENCE [LARGE SCALE GENOMIC DNA]</scope>
    <source>
        <strain evidence="5">MO2-4</strain>
    </source>
</reference>
<dbReference type="InterPro" id="IPR005955">
    <property type="entry name" value="GST_Zeta"/>
</dbReference>
<dbReference type="InterPro" id="IPR040079">
    <property type="entry name" value="Glutathione_S-Trfase"/>
</dbReference>
<dbReference type="Pfam" id="PF13417">
    <property type="entry name" value="GST_N_3"/>
    <property type="match status" value="1"/>
</dbReference>
<name>A0ABU3ZYX5_9SPHN</name>
<dbReference type="SFLD" id="SFLDG00358">
    <property type="entry name" value="Main_(cytGST)"/>
    <property type="match status" value="1"/>
</dbReference>
<evidence type="ECO:0000259" key="2">
    <source>
        <dbReference type="PROSITE" id="PS50404"/>
    </source>
</evidence>
<dbReference type="CDD" id="cd03042">
    <property type="entry name" value="GST_N_Zeta"/>
    <property type="match status" value="1"/>
</dbReference>
<evidence type="ECO:0000313" key="4">
    <source>
        <dbReference type="EMBL" id="MDV5824729.1"/>
    </source>
</evidence>
<dbReference type="EC" id="5.2.1.2" evidence="4"/>
<feature type="domain" description="GST N-terminal" evidence="2">
    <location>
        <begin position="2"/>
        <end position="83"/>
    </location>
</feature>
<feature type="domain" description="GST C-terminal" evidence="3">
    <location>
        <begin position="88"/>
        <end position="211"/>
    </location>
</feature>
<dbReference type="InterPro" id="IPR036282">
    <property type="entry name" value="Glutathione-S-Trfase_C_sf"/>
</dbReference>
<dbReference type="Gene3D" id="3.40.30.10">
    <property type="entry name" value="Glutaredoxin"/>
    <property type="match status" value="1"/>
</dbReference>